<organism evidence="2 3">
    <name type="scientific">Vigna mungo</name>
    <name type="common">Black gram</name>
    <name type="synonym">Phaseolus mungo</name>
    <dbReference type="NCBI Taxonomy" id="3915"/>
    <lineage>
        <taxon>Eukaryota</taxon>
        <taxon>Viridiplantae</taxon>
        <taxon>Streptophyta</taxon>
        <taxon>Embryophyta</taxon>
        <taxon>Tracheophyta</taxon>
        <taxon>Spermatophyta</taxon>
        <taxon>Magnoliopsida</taxon>
        <taxon>eudicotyledons</taxon>
        <taxon>Gunneridae</taxon>
        <taxon>Pentapetalae</taxon>
        <taxon>rosids</taxon>
        <taxon>fabids</taxon>
        <taxon>Fabales</taxon>
        <taxon>Fabaceae</taxon>
        <taxon>Papilionoideae</taxon>
        <taxon>50 kb inversion clade</taxon>
        <taxon>NPAAA clade</taxon>
        <taxon>indigoferoid/millettioid clade</taxon>
        <taxon>Phaseoleae</taxon>
        <taxon>Vigna</taxon>
    </lineage>
</organism>
<dbReference type="AlphaFoldDB" id="A0AAQ3NFN4"/>
<keyword evidence="3" id="KW-1185">Reference proteome</keyword>
<protein>
    <submittedName>
        <fullName evidence="2">Uncharacterized protein</fullName>
    </submittedName>
</protein>
<proteinExistence type="predicted"/>
<reference evidence="2 3" key="1">
    <citation type="journal article" date="2023" name="Life. Sci Alliance">
        <title>Evolutionary insights into 3D genome organization and epigenetic landscape of Vigna mungo.</title>
        <authorList>
            <person name="Junaid A."/>
            <person name="Singh B."/>
            <person name="Bhatia S."/>
        </authorList>
    </citation>
    <scope>NUCLEOTIDE SEQUENCE [LARGE SCALE GENOMIC DNA]</scope>
    <source>
        <strain evidence="2">Urdbean</strain>
    </source>
</reference>
<dbReference type="Proteomes" id="UP001374535">
    <property type="component" value="Chromosome 5"/>
</dbReference>
<evidence type="ECO:0000256" key="1">
    <source>
        <dbReference type="SAM" id="MobiDB-lite"/>
    </source>
</evidence>
<name>A0AAQ3NFN4_VIGMU</name>
<accession>A0AAQ3NFN4</accession>
<feature type="region of interest" description="Disordered" evidence="1">
    <location>
        <begin position="158"/>
        <end position="196"/>
    </location>
</feature>
<sequence>MQDQVEEFLDCVFNVEDSLTLLAMVECVHNKKFPVLLPLCGWKTNRNLTSPCVIVIAYSDIPDYHGVKVYDKGRASGVLDCHEVKVYDKRRASGVVCGVGCDFPAAIDKPISNLTSPCVVVIAYNDTCVSILLDLVKPDCHRVKVYAKRGASGVVSNTFGEMTPTKPLANQRGRNDAPKRRRNNNAGRKRELLSNGAERDDFLHRQRWTENHFNGGESFEGRNFNGGKRVLKDLSAKGGESFEKGEREFRRVRVSEIKKCQKILHTLFGYEPYPGFHSKVQGKIEANINEWQETKQKLS</sequence>
<dbReference type="EMBL" id="CP144696">
    <property type="protein sequence ID" value="WVZ09329.1"/>
    <property type="molecule type" value="Genomic_DNA"/>
</dbReference>
<gene>
    <name evidence="2" type="ORF">V8G54_013859</name>
</gene>
<evidence type="ECO:0000313" key="2">
    <source>
        <dbReference type="EMBL" id="WVZ09329.1"/>
    </source>
</evidence>
<evidence type="ECO:0000313" key="3">
    <source>
        <dbReference type="Proteomes" id="UP001374535"/>
    </source>
</evidence>